<dbReference type="InterPro" id="IPR002528">
    <property type="entry name" value="MATE_fam"/>
</dbReference>
<keyword evidence="4 6" id="KW-1133">Transmembrane helix</keyword>
<comment type="subcellular location">
    <subcellularLocation>
        <location evidence="1">Cell membrane</location>
        <topology evidence="1">Multi-pass membrane protein</topology>
    </subcellularLocation>
</comment>
<feature type="transmembrane region" description="Helical" evidence="6">
    <location>
        <begin position="114"/>
        <end position="132"/>
    </location>
</feature>
<accession>X1S837</accession>
<sequence>MILAMVINGIYYLADAIFVGWGVGSEALGGLAVIFPLQILAIAIGMAIGTGTASIESIELGNQRKDKAAKTIKTSVIFSLILGILLPLILIMFKKKIIYFFGATENIYPHAEGYYTYIVYGFVFIFLSFLEVNIIKAEGNAKLAAVGMFLGSFLNVILDAIFIFVFHMGTAGVALATVIARIITTLYLMRYYLSGRSIINLQKYPWIFEGKIMKRILALGSGVFFNQIGFFLLAIVMNISLRYYGTGLDISVYGVFSRIYVFVTMPFLGLAQGIQP</sequence>
<feature type="transmembrane region" description="Helical" evidence="6">
    <location>
        <begin position="250"/>
        <end position="271"/>
    </location>
</feature>
<reference evidence="7" key="1">
    <citation type="journal article" date="2014" name="Front. Microbiol.">
        <title>High frequency of phylogenetically diverse reductive dehalogenase-homologous genes in deep subseafloor sedimentary metagenomes.</title>
        <authorList>
            <person name="Kawai M."/>
            <person name="Futagami T."/>
            <person name="Toyoda A."/>
            <person name="Takaki Y."/>
            <person name="Nishi S."/>
            <person name="Hori S."/>
            <person name="Arai W."/>
            <person name="Tsubouchi T."/>
            <person name="Morono Y."/>
            <person name="Uchiyama I."/>
            <person name="Ito T."/>
            <person name="Fujiyama A."/>
            <person name="Inagaki F."/>
            <person name="Takami H."/>
        </authorList>
    </citation>
    <scope>NUCLEOTIDE SEQUENCE</scope>
    <source>
        <strain evidence="7">Expedition CK06-06</strain>
    </source>
</reference>
<dbReference type="GO" id="GO:0005886">
    <property type="term" value="C:plasma membrane"/>
    <property type="evidence" value="ECO:0007669"/>
    <property type="project" value="UniProtKB-SubCell"/>
</dbReference>
<dbReference type="PANTHER" id="PTHR43823">
    <property type="entry name" value="SPORULATION PROTEIN YKVU"/>
    <property type="match status" value="1"/>
</dbReference>
<proteinExistence type="predicted"/>
<feature type="non-terminal residue" evidence="7">
    <location>
        <position position="276"/>
    </location>
</feature>
<dbReference type="GO" id="GO:0042910">
    <property type="term" value="F:xenobiotic transmembrane transporter activity"/>
    <property type="evidence" value="ECO:0007669"/>
    <property type="project" value="InterPro"/>
</dbReference>
<evidence type="ECO:0000256" key="1">
    <source>
        <dbReference type="ARBA" id="ARBA00004651"/>
    </source>
</evidence>
<dbReference type="Pfam" id="PF01554">
    <property type="entry name" value="MatE"/>
    <property type="match status" value="1"/>
</dbReference>
<evidence type="ECO:0000256" key="4">
    <source>
        <dbReference type="ARBA" id="ARBA00022989"/>
    </source>
</evidence>
<dbReference type="InterPro" id="IPR051327">
    <property type="entry name" value="MATE_MepA_subfamily"/>
</dbReference>
<organism evidence="7">
    <name type="scientific">marine sediment metagenome</name>
    <dbReference type="NCBI Taxonomy" id="412755"/>
    <lineage>
        <taxon>unclassified sequences</taxon>
        <taxon>metagenomes</taxon>
        <taxon>ecological metagenomes</taxon>
    </lineage>
</organism>
<keyword evidence="5 6" id="KW-0472">Membrane</keyword>
<evidence type="ECO:0000313" key="7">
    <source>
        <dbReference type="EMBL" id="GAI89227.1"/>
    </source>
</evidence>
<evidence type="ECO:0000256" key="5">
    <source>
        <dbReference type="ARBA" id="ARBA00023136"/>
    </source>
</evidence>
<gene>
    <name evidence="7" type="ORF">S12H4_32228</name>
</gene>
<feature type="transmembrane region" description="Helical" evidence="6">
    <location>
        <begin position="30"/>
        <end position="55"/>
    </location>
</feature>
<evidence type="ECO:0000256" key="3">
    <source>
        <dbReference type="ARBA" id="ARBA00022692"/>
    </source>
</evidence>
<feature type="transmembrane region" description="Helical" evidence="6">
    <location>
        <begin position="172"/>
        <end position="193"/>
    </location>
</feature>
<dbReference type="EMBL" id="BARW01018879">
    <property type="protein sequence ID" value="GAI89227.1"/>
    <property type="molecule type" value="Genomic_DNA"/>
</dbReference>
<name>X1S837_9ZZZZ</name>
<feature type="transmembrane region" description="Helical" evidence="6">
    <location>
        <begin position="5"/>
        <end position="24"/>
    </location>
</feature>
<keyword evidence="2" id="KW-1003">Cell membrane</keyword>
<protein>
    <recommendedName>
        <fullName evidence="8">Polysaccharide biosynthesis protein C-terminal domain-containing protein</fullName>
    </recommendedName>
</protein>
<evidence type="ECO:0000256" key="6">
    <source>
        <dbReference type="SAM" id="Phobius"/>
    </source>
</evidence>
<keyword evidence="3 6" id="KW-0812">Transmembrane</keyword>
<feature type="transmembrane region" description="Helical" evidence="6">
    <location>
        <begin position="144"/>
        <end position="166"/>
    </location>
</feature>
<evidence type="ECO:0008006" key="8">
    <source>
        <dbReference type="Google" id="ProtNLM"/>
    </source>
</evidence>
<dbReference type="PANTHER" id="PTHR43823:SF3">
    <property type="entry name" value="MULTIDRUG EXPORT PROTEIN MEPA"/>
    <property type="match status" value="1"/>
</dbReference>
<evidence type="ECO:0000256" key="2">
    <source>
        <dbReference type="ARBA" id="ARBA00022475"/>
    </source>
</evidence>
<comment type="caution">
    <text evidence="7">The sequence shown here is derived from an EMBL/GenBank/DDBJ whole genome shotgun (WGS) entry which is preliminary data.</text>
</comment>
<dbReference type="AlphaFoldDB" id="X1S837"/>
<feature type="transmembrane region" description="Helical" evidence="6">
    <location>
        <begin position="216"/>
        <end position="244"/>
    </location>
</feature>
<feature type="transmembrane region" description="Helical" evidence="6">
    <location>
        <begin position="76"/>
        <end position="94"/>
    </location>
</feature>
<dbReference type="GO" id="GO:0015297">
    <property type="term" value="F:antiporter activity"/>
    <property type="evidence" value="ECO:0007669"/>
    <property type="project" value="InterPro"/>
</dbReference>